<comment type="caution">
    <text evidence="2">The sequence shown here is derived from an EMBL/GenBank/DDBJ whole genome shotgun (WGS) entry which is preliminary data.</text>
</comment>
<evidence type="ECO:0000256" key="1">
    <source>
        <dbReference type="SAM" id="MobiDB-lite"/>
    </source>
</evidence>
<accession>A0ABD5RE15</accession>
<evidence type="ECO:0000313" key="3">
    <source>
        <dbReference type="Proteomes" id="UP001596201"/>
    </source>
</evidence>
<protein>
    <recommendedName>
        <fullName evidence="4">Phage tail assembly chaperone protein, E, or 41 or 14</fullName>
    </recommendedName>
</protein>
<sequence>MTGDTLQTEFQFTLPNGFVSEDGTLHREGTMRLATAADEILPLKDPRVRSNESYLTIILLSRVVTRLGSLPDVTPQTVENLFVADLAYLQDMYERVNDRGMDAVDATCPDCGEAFAVEIGGASASPTDSSEPPTQATETDGGTDSQTRGDSQSRSRAASRASDLPTDQPPGDDGASASADAMESPPASSGGRERRLRPPDDPTDHHPRDDTDDTDDSGGGVGNRHSPTAGSRSGDRRPAGAGRNDSQQAAGRSSTSSATTRRDDPAA</sequence>
<dbReference type="RefSeq" id="WP_227230434.1">
    <property type="nucleotide sequence ID" value="NZ_JAJCVJ010000002.1"/>
</dbReference>
<feature type="compositionally biased region" description="Polar residues" evidence="1">
    <location>
        <begin position="124"/>
        <end position="152"/>
    </location>
</feature>
<evidence type="ECO:0008006" key="4">
    <source>
        <dbReference type="Google" id="ProtNLM"/>
    </source>
</evidence>
<dbReference type="EMBL" id="JBHSKX010000002">
    <property type="protein sequence ID" value="MFC5368191.1"/>
    <property type="molecule type" value="Genomic_DNA"/>
</dbReference>
<organism evidence="2 3">
    <name type="scientific">Salinirubrum litoreum</name>
    <dbReference type="NCBI Taxonomy" id="1126234"/>
    <lineage>
        <taxon>Archaea</taxon>
        <taxon>Methanobacteriati</taxon>
        <taxon>Methanobacteriota</taxon>
        <taxon>Stenosarchaea group</taxon>
        <taxon>Halobacteria</taxon>
        <taxon>Halobacteriales</taxon>
        <taxon>Haloferacaceae</taxon>
        <taxon>Salinirubrum</taxon>
    </lineage>
</organism>
<feature type="compositionally biased region" description="Low complexity" evidence="1">
    <location>
        <begin position="171"/>
        <end position="181"/>
    </location>
</feature>
<feature type="compositionally biased region" description="Low complexity" evidence="1">
    <location>
        <begin position="246"/>
        <end position="259"/>
    </location>
</feature>
<evidence type="ECO:0000313" key="2">
    <source>
        <dbReference type="EMBL" id="MFC5368191.1"/>
    </source>
</evidence>
<feature type="compositionally biased region" description="Basic and acidic residues" evidence="1">
    <location>
        <begin position="191"/>
        <end position="209"/>
    </location>
</feature>
<feature type="region of interest" description="Disordered" evidence="1">
    <location>
        <begin position="122"/>
        <end position="267"/>
    </location>
</feature>
<dbReference type="AlphaFoldDB" id="A0ABD5RE15"/>
<proteinExistence type="predicted"/>
<keyword evidence="3" id="KW-1185">Reference proteome</keyword>
<reference evidence="2 3" key="1">
    <citation type="journal article" date="2019" name="Int. J. Syst. Evol. Microbiol.">
        <title>The Global Catalogue of Microorganisms (GCM) 10K type strain sequencing project: providing services to taxonomists for standard genome sequencing and annotation.</title>
        <authorList>
            <consortium name="The Broad Institute Genomics Platform"/>
            <consortium name="The Broad Institute Genome Sequencing Center for Infectious Disease"/>
            <person name="Wu L."/>
            <person name="Ma J."/>
        </authorList>
    </citation>
    <scope>NUCLEOTIDE SEQUENCE [LARGE SCALE GENOMIC DNA]</scope>
    <source>
        <strain evidence="2 3">CGMCC 1.12237</strain>
    </source>
</reference>
<name>A0ABD5RE15_9EURY</name>
<gene>
    <name evidence="2" type="ORF">ACFPJ5_14745</name>
</gene>
<dbReference type="Proteomes" id="UP001596201">
    <property type="component" value="Unassembled WGS sequence"/>
</dbReference>